<evidence type="ECO:0000313" key="5">
    <source>
        <dbReference type="Proteomes" id="UP001063350"/>
    </source>
</evidence>
<dbReference type="SMART" id="SM00471">
    <property type="entry name" value="HDc"/>
    <property type="match status" value="1"/>
</dbReference>
<comment type="similarity">
    <text evidence="2">Belongs to the dGTPase family. Type 2 subfamily.</text>
</comment>
<dbReference type="InterPro" id="IPR026875">
    <property type="entry name" value="PHydrolase_assoc_dom"/>
</dbReference>
<dbReference type="CDD" id="cd00077">
    <property type="entry name" value="HDc"/>
    <property type="match status" value="1"/>
</dbReference>
<dbReference type="SUPFAM" id="SSF109604">
    <property type="entry name" value="HD-domain/PDEase-like"/>
    <property type="match status" value="1"/>
</dbReference>
<dbReference type="AlphaFoldDB" id="A0A915U912"/>
<name>A0A915U912_9BACT</name>
<protein>
    <recommendedName>
        <fullName evidence="2">Deoxyguanosinetriphosphate triphosphohydrolase-like protein</fullName>
    </recommendedName>
</protein>
<dbReference type="PANTHER" id="PTHR35795">
    <property type="entry name" value="SLR1885 PROTEIN"/>
    <property type="match status" value="1"/>
</dbReference>
<dbReference type="Pfam" id="PF13286">
    <property type="entry name" value="HD_assoc"/>
    <property type="match status" value="1"/>
</dbReference>
<evidence type="ECO:0000313" key="4">
    <source>
        <dbReference type="EMBL" id="BCO07910.1"/>
    </source>
</evidence>
<dbReference type="InterPro" id="IPR003607">
    <property type="entry name" value="HD/PDEase_dom"/>
</dbReference>
<dbReference type="PANTHER" id="PTHR35795:SF1">
    <property type="entry name" value="BIS(5'-NUCLEOSYL)-TETRAPHOSPHATASE, SYMMETRICAL"/>
    <property type="match status" value="1"/>
</dbReference>
<accession>A0A915U912</accession>
<dbReference type="InterPro" id="IPR006261">
    <property type="entry name" value="dGTPase"/>
</dbReference>
<evidence type="ECO:0000256" key="2">
    <source>
        <dbReference type="HAMAP-Rule" id="MF_01212"/>
    </source>
</evidence>
<dbReference type="Gene3D" id="1.10.3210.10">
    <property type="entry name" value="Hypothetical protein af1432"/>
    <property type="match status" value="1"/>
</dbReference>
<keyword evidence="1 2" id="KW-0378">Hydrolase</keyword>
<keyword evidence="5" id="KW-1185">Reference proteome</keyword>
<dbReference type="Proteomes" id="UP001063350">
    <property type="component" value="Chromosome"/>
</dbReference>
<sequence length="357" mass="41535">MGTSIRKALEEQERRILSPYACLSCKSRGRLRDEPDHCDLRTVFQRDRDRIIHSKTFRRLKHKTQVFLAPAGDHYRTRLTHVLEVSQIARTIAVCLRLNEYLTEAIALGHDLGHTPFGHAGEFSLNQLHPGGFRHYIQSLRVVDFLENHGTGLNLTWEVRNGIIKHSKGYRDILPEDSSELPATLEGQAVRVADIIAYLNHDMDDALRAEMIRETDLPRHLRQVIGDNPSRRIDAMVRDLISETLRHDDGRLHLSSMMQETITELRTFLYDHVYRNHLVHAEFEKAQKIIKELYSFFMEHEFPNCSGIPFAERPVLKGVEDERKRHRLVCDFIAGMTDRYALDLYTHIFMPQPWSVL</sequence>
<organism evidence="4 5">
    <name type="scientific">Desulfolithobacter dissulfuricans</name>
    <dbReference type="NCBI Taxonomy" id="2795293"/>
    <lineage>
        <taxon>Bacteria</taxon>
        <taxon>Pseudomonadati</taxon>
        <taxon>Thermodesulfobacteriota</taxon>
        <taxon>Desulfobulbia</taxon>
        <taxon>Desulfobulbales</taxon>
        <taxon>Desulfobulbaceae</taxon>
        <taxon>Desulfolithobacter</taxon>
    </lineage>
</organism>
<evidence type="ECO:0000259" key="3">
    <source>
        <dbReference type="PROSITE" id="PS51831"/>
    </source>
</evidence>
<dbReference type="Pfam" id="PF01966">
    <property type="entry name" value="HD"/>
    <property type="match status" value="1"/>
</dbReference>
<dbReference type="EMBL" id="AP024233">
    <property type="protein sequence ID" value="BCO07910.1"/>
    <property type="molecule type" value="Genomic_DNA"/>
</dbReference>
<dbReference type="InterPro" id="IPR023023">
    <property type="entry name" value="dNTPase_2"/>
</dbReference>
<dbReference type="InterPro" id="IPR051094">
    <property type="entry name" value="Diverse_Catalytic_Enzymes"/>
</dbReference>
<reference evidence="4" key="1">
    <citation type="submission" date="2020-12" db="EMBL/GenBank/DDBJ databases">
        <title>Desulfobium dissulfuricans gen. nov., sp. nov., a novel mesophilic, sulfate-reducing bacterium isolated from a deep-sea hydrothermal vent.</title>
        <authorList>
            <person name="Hashimoto Y."/>
            <person name="Tame A."/>
            <person name="Sawayama S."/>
            <person name="Miyazaki J."/>
            <person name="Takai K."/>
            <person name="Nakagawa S."/>
        </authorList>
    </citation>
    <scope>NUCLEOTIDE SEQUENCE</scope>
    <source>
        <strain evidence="4">GF1</strain>
    </source>
</reference>
<dbReference type="NCBIfam" id="NF002327">
    <property type="entry name" value="PRK01286.1-2"/>
    <property type="match status" value="1"/>
</dbReference>
<dbReference type="RefSeq" id="WP_267927846.1">
    <property type="nucleotide sequence ID" value="NZ_AP024233.1"/>
</dbReference>
<dbReference type="PROSITE" id="PS51831">
    <property type="entry name" value="HD"/>
    <property type="match status" value="1"/>
</dbReference>
<dbReference type="KEGG" id="ddu:GF1_02860"/>
<dbReference type="HAMAP" id="MF_01212">
    <property type="entry name" value="dGTPase_type2"/>
    <property type="match status" value="1"/>
</dbReference>
<gene>
    <name evidence="4" type="ORF">GF1_02860</name>
</gene>
<evidence type="ECO:0000256" key="1">
    <source>
        <dbReference type="ARBA" id="ARBA00022801"/>
    </source>
</evidence>
<dbReference type="InterPro" id="IPR006674">
    <property type="entry name" value="HD_domain"/>
</dbReference>
<proteinExistence type="inferred from homology"/>
<dbReference type="NCBIfam" id="TIGR01353">
    <property type="entry name" value="dGTP_triPase"/>
    <property type="match status" value="1"/>
</dbReference>
<dbReference type="GO" id="GO:0016793">
    <property type="term" value="F:triphosphoric monoester hydrolase activity"/>
    <property type="evidence" value="ECO:0007669"/>
    <property type="project" value="InterPro"/>
</dbReference>
<feature type="domain" description="HD" evidence="3">
    <location>
        <begin position="78"/>
        <end position="199"/>
    </location>
</feature>